<dbReference type="PANTHER" id="PTHR42916">
    <property type="entry name" value="2-SUCCINYL-5-ENOLPYRUVYL-6-HYDROXY-3-CYCLOHEXENE-1-CARBOXYLATE SYNTHASE"/>
    <property type="match status" value="1"/>
</dbReference>
<feature type="domain" description="AB hydrolase-1" evidence="3">
    <location>
        <begin position="66"/>
        <end position="337"/>
    </location>
</feature>
<dbReference type="EMBL" id="JAJMLW010000001">
    <property type="protein sequence ID" value="MCI2241083.1"/>
    <property type="molecule type" value="Genomic_DNA"/>
</dbReference>
<dbReference type="PANTHER" id="PTHR42916:SF1">
    <property type="entry name" value="PROTEIN PHYLLO, CHLOROPLASTIC"/>
    <property type="match status" value="1"/>
</dbReference>
<dbReference type="RefSeq" id="WP_242162891.1">
    <property type="nucleotide sequence ID" value="NZ_JAJMLW010000001.1"/>
</dbReference>
<dbReference type="Gene3D" id="3.40.50.1820">
    <property type="entry name" value="alpha/beta hydrolase"/>
    <property type="match status" value="1"/>
</dbReference>
<evidence type="ECO:0000313" key="5">
    <source>
        <dbReference type="Proteomes" id="UP001430755"/>
    </source>
</evidence>
<dbReference type="GO" id="GO:0016787">
    <property type="term" value="F:hydrolase activity"/>
    <property type="evidence" value="ECO:0007669"/>
    <property type="project" value="UniProtKB-KW"/>
</dbReference>
<dbReference type="SUPFAM" id="SSF53474">
    <property type="entry name" value="alpha/beta-Hydrolases"/>
    <property type="match status" value="1"/>
</dbReference>
<proteinExistence type="predicted"/>
<protein>
    <submittedName>
        <fullName evidence="4">Alpha/beta fold hydrolase</fullName>
    </submittedName>
</protein>
<evidence type="ECO:0000259" key="3">
    <source>
        <dbReference type="Pfam" id="PF12697"/>
    </source>
</evidence>
<keyword evidence="4" id="KW-0378">Hydrolase</keyword>
<reference evidence="4" key="1">
    <citation type="submission" date="2021-11" db="EMBL/GenBank/DDBJ databases">
        <title>A Novel Adlercreutzia Species, isolated from a Allomyrina dichotoma larva feces.</title>
        <authorList>
            <person name="Suh M.K."/>
        </authorList>
    </citation>
    <scope>NUCLEOTIDE SEQUENCE</scope>
    <source>
        <strain evidence="4">JBNU-10</strain>
    </source>
</reference>
<dbReference type="InterPro" id="IPR029058">
    <property type="entry name" value="AB_hydrolase_fold"/>
</dbReference>
<evidence type="ECO:0000256" key="2">
    <source>
        <dbReference type="SAM" id="MobiDB-lite"/>
    </source>
</evidence>
<dbReference type="Proteomes" id="UP001430755">
    <property type="component" value="Unassembled WGS sequence"/>
</dbReference>
<gene>
    <name evidence="4" type="ORF">LPT13_01790</name>
</gene>
<keyword evidence="1" id="KW-0456">Lyase</keyword>
<comment type="caution">
    <text evidence="4">The sequence shown here is derived from an EMBL/GenBank/DDBJ whole genome shotgun (WGS) entry which is preliminary data.</text>
</comment>
<sequence length="352" mass="35699">MEDRAEGTARGAAGERDGMGATCGAVGMRDGAAAERDAGVLDGGVPGPLMGANAASDTGADAEREVVLLHGFGQSARTWDEVVALLGARGVAARVLDWPGFGARRGCRDARAFSLEGMGSLLADEVRASAARTGTAPVVVGYSMGGRVALEALVRGLIVPSWRRGGERASSGVTEGAPRPAGVVGLVLEGAGLGPADAAARTTLARRNAAWAADVRERGVAAFMDDWARLPLFASQRALPPDVRARLAEGRAANDAEALARSLEGAGAHRQADEARSLAALAAAAEVGLPVLYVAGELDAKYAAVAARAAEAGCATRVVPGAGHSVHLERPAAFADAVVALAWTKNRDLAGF</sequence>
<dbReference type="Pfam" id="PF12697">
    <property type="entry name" value="Abhydrolase_6"/>
    <property type="match status" value="1"/>
</dbReference>
<feature type="compositionally biased region" description="Basic and acidic residues" evidence="2">
    <location>
        <begin position="1"/>
        <end position="18"/>
    </location>
</feature>
<feature type="region of interest" description="Disordered" evidence="2">
    <location>
        <begin position="1"/>
        <end position="21"/>
    </location>
</feature>
<organism evidence="4 5">
    <name type="scientific">Adlercreutzia faecimuris</name>
    <dbReference type="NCBI Taxonomy" id="2897341"/>
    <lineage>
        <taxon>Bacteria</taxon>
        <taxon>Bacillati</taxon>
        <taxon>Actinomycetota</taxon>
        <taxon>Coriobacteriia</taxon>
        <taxon>Eggerthellales</taxon>
        <taxon>Eggerthellaceae</taxon>
        <taxon>Adlercreutzia</taxon>
    </lineage>
</organism>
<evidence type="ECO:0000313" key="4">
    <source>
        <dbReference type="EMBL" id="MCI2241083.1"/>
    </source>
</evidence>
<accession>A0ABS9WE00</accession>
<evidence type="ECO:0000256" key="1">
    <source>
        <dbReference type="ARBA" id="ARBA00023239"/>
    </source>
</evidence>
<keyword evidence="5" id="KW-1185">Reference proteome</keyword>
<dbReference type="InterPro" id="IPR000073">
    <property type="entry name" value="AB_hydrolase_1"/>
</dbReference>
<name>A0ABS9WE00_9ACTN</name>